<name>A0ABP6KV19_9ACTN</name>
<organism evidence="2 3">
    <name type="scientific">Gordonia defluvii</name>
    <dbReference type="NCBI Taxonomy" id="283718"/>
    <lineage>
        <taxon>Bacteria</taxon>
        <taxon>Bacillati</taxon>
        <taxon>Actinomycetota</taxon>
        <taxon>Actinomycetes</taxon>
        <taxon>Mycobacteriales</taxon>
        <taxon>Gordoniaceae</taxon>
        <taxon>Gordonia</taxon>
    </lineage>
</organism>
<dbReference type="PANTHER" id="PTHR33164:SF99">
    <property type="entry name" value="MARR FAMILY REGULATORY PROTEIN"/>
    <property type="match status" value="1"/>
</dbReference>
<gene>
    <name evidence="2" type="ORF">GCM10010528_01340</name>
</gene>
<evidence type="ECO:0000313" key="3">
    <source>
        <dbReference type="Proteomes" id="UP001501035"/>
    </source>
</evidence>
<accession>A0ABP6KV19</accession>
<dbReference type="InterPro" id="IPR036390">
    <property type="entry name" value="WH_DNA-bd_sf"/>
</dbReference>
<protein>
    <submittedName>
        <fullName evidence="2">MarR family transcriptional regulator</fullName>
    </submittedName>
</protein>
<sequence length="148" mass="16718">MSRVDPRWAAWQPFIETSAQIQTRLDEDLRRQHGLTLADYQVLLLLSHAPQQRLRMSEIADAMVFSSSRLSYQIDKLGRTGLVRRERDDTDRRGNFACLTDTGRGALRNAADDHLAVVERLFVDKLTPADGTALLAILARLNTAENTQ</sequence>
<keyword evidence="3" id="KW-1185">Reference proteome</keyword>
<dbReference type="Gene3D" id="1.10.10.10">
    <property type="entry name" value="Winged helix-like DNA-binding domain superfamily/Winged helix DNA-binding domain"/>
    <property type="match status" value="1"/>
</dbReference>
<dbReference type="InterPro" id="IPR039422">
    <property type="entry name" value="MarR/SlyA-like"/>
</dbReference>
<dbReference type="Pfam" id="PF12802">
    <property type="entry name" value="MarR_2"/>
    <property type="match status" value="1"/>
</dbReference>
<proteinExistence type="predicted"/>
<comment type="caution">
    <text evidence="2">The sequence shown here is derived from an EMBL/GenBank/DDBJ whole genome shotgun (WGS) entry which is preliminary data.</text>
</comment>
<evidence type="ECO:0000313" key="2">
    <source>
        <dbReference type="EMBL" id="GAA3023002.1"/>
    </source>
</evidence>
<dbReference type="InterPro" id="IPR000835">
    <property type="entry name" value="HTH_MarR-typ"/>
</dbReference>
<evidence type="ECO:0000259" key="1">
    <source>
        <dbReference type="PROSITE" id="PS50995"/>
    </source>
</evidence>
<dbReference type="Proteomes" id="UP001501035">
    <property type="component" value="Unassembled WGS sequence"/>
</dbReference>
<dbReference type="PANTHER" id="PTHR33164">
    <property type="entry name" value="TRANSCRIPTIONAL REGULATOR, MARR FAMILY"/>
    <property type="match status" value="1"/>
</dbReference>
<dbReference type="SUPFAM" id="SSF46785">
    <property type="entry name" value="Winged helix' DNA-binding domain"/>
    <property type="match status" value="1"/>
</dbReference>
<reference evidence="3" key="1">
    <citation type="journal article" date="2019" name="Int. J. Syst. Evol. Microbiol.">
        <title>The Global Catalogue of Microorganisms (GCM) 10K type strain sequencing project: providing services to taxonomists for standard genome sequencing and annotation.</title>
        <authorList>
            <consortium name="The Broad Institute Genomics Platform"/>
            <consortium name="The Broad Institute Genome Sequencing Center for Infectious Disease"/>
            <person name="Wu L."/>
            <person name="Ma J."/>
        </authorList>
    </citation>
    <scope>NUCLEOTIDE SEQUENCE [LARGE SCALE GENOMIC DNA]</scope>
    <source>
        <strain evidence="3">JCM 14234</strain>
    </source>
</reference>
<dbReference type="PROSITE" id="PS50995">
    <property type="entry name" value="HTH_MARR_2"/>
    <property type="match status" value="1"/>
</dbReference>
<dbReference type="EMBL" id="BAAAVS010000001">
    <property type="protein sequence ID" value="GAA3023002.1"/>
    <property type="molecule type" value="Genomic_DNA"/>
</dbReference>
<feature type="domain" description="HTH marR-type" evidence="1">
    <location>
        <begin position="1"/>
        <end position="143"/>
    </location>
</feature>
<dbReference type="InterPro" id="IPR036388">
    <property type="entry name" value="WH-like_DNA-bd_sf"/>
</dbReference>
<dbReference type="RefSeq" id="WP_290703517.1">
    <property type="nucleotide sequence ID" value="NZ_BAAAVS010000001.1"/>
</dbReference>
<dbReference type="SMART" id="SM00347">
    <property type="entry name" value="HTH_MARR"/>
    <property type="match status" value="1"/>
</dbReference>